<accession>A0A3N2CXE7</accession>
<feature type="transmembrane region" description="Helical" evidence="2">
    <location>
        <begin position="79"/>
        <end position="102"/>
    </location>
</feature>
<feature type="compositionally biased region" description="Basic residues" evidence="1">
    <location>
        <begin position="22"/>
        <end position="34"/>
    </location>
</feature>
<keyword evidence="2" id="KW-0472">Membrane</keyword>
<dbReference type="AlphaFoldDB" id="A0A3N2CXE7"/>
<dbReference type="Proteomes" id="UP000281738">
    <property type="component" value="Unassembled WGS sequence"/>
</dbReference>
<evidence type="ECO:0000313" key="4">
    <source>
        <dbReference type="Proteomes" id="UP000281738"/>
    </source>
</evidence>
<proteinExistence type="predicted"/>
<evidence type="ECO:0000313" key="3">
    <source>
        <dbReference type="EMBL" id="ROR92108.1"/>
    </source>
</evidence>
<keyword evidence="2" id="KW-0812">Transmembrane</keyword>
<feature type="transmembrane region" description="Helical" evidence="2">
    <location>
        <begin position="46"/>
        <end position="67"/>
    </location>
</feature>
<gene>
    <name evidence="3" type="ORF">EDD33_2992</name>
</gene>
<keyword evidence="4" id="KW-1185">Reference proteome</keyword>
<organism evidence="3 4">
    <name type="scientific">Nocardioides aurantiacus</name>
    <dbReference type="NCBI Taxonomy" id="86796"/>
    <lineage>
        <taxon>Bacteria</taxon>
        <taxon>Bacillati</taxon>
        <taxon>Actinomycetota</taxon>
        <taxon>Actinomycetes</taxon>
        <taxon>Propionibacteriales</taxon>
        <taxon>Nocardioidaceae</taxon>
        <taxon>Nocardioides</taxon>
    </lineage>
</organism>
<name>A0A3N2CXE7_9ACTN</name>
<reference evidence="3 4" key="1">
    <citation type="submission" date="2018-11" db="EMBL/GenBank/DDBJ databases">
        <title>Sequencing the genomes of 1000 actinobacteria strains.</title>
        <authorList>
            <person name="Klenk H.-P."/>
        </authorList>
    </citation>
    <scope>NUCLEOTIDE SEQUENCE [LARGE SCALE GENOMIC DNA]</scope>
    <source>
        <strain evidence="3 4">DSM 12652</strain>
    </source>
</reference>
<feature type="region of interest" description="Disordered" evidence="1">
    <location>
        <begin position="1"/>
        <end position="42"/>
    </location>
</feature>
<keyword evidence="2" id="KW-1133">Transmembrane helix</keyword>
<comment type="caution">
    <text evidence="3">The sequence shown here is derived from an EMBL/GenBank/DDBJ whole genome shotgun (WGS) entry which is preliminary data.</text>
</comment>
<evidence type="ECO:0000256" key="1">
    <source>
        <dbReference type="SAM" id="MobiDB-lite"/>
    </source>
</evidence>
<dbReference type="EMBL" id="RKHO01000001">
    <property type="protein sequence ID" value="ROR92108.1"/>
    <property type="molecule type" value="Genomic_DNA"/>
</dbReference>
<evidence type="ECO:0000256" key="2">
    <source>
        <dbReference type="SAM" id="Phobius"/>
    </source>
</evidence>
<sequence>MGHRERQAEQAGLPPTHDDGRHRRRPLARPRPHAGGRPGLARKPGWGLAAGAACLLLVALVGVVPVWQWLVAYAGPEPVTAWSLLARLVVLAATGTLLVTWVRARLSGSDDPHGRP</sequence>
<dbReference type="RefSeq" id="WP_123391725.1">
    <property type="nucleotide sequence ID" value="NZ_RKHO01000001.1"/>
</dbReference>
<protein>
    <submittedName>
        <fullName evidence="3">Uncharacterized protein</fullName>
    </submittedName>
</protein>